<reference evidence="2 3" key="1">
    <citation type="journal article" date="2021" name="Sci. Rep.">
        <title>The genome of the diatom Chaetoceros tenuissimus carries an ancient integrated fragment of an extant virus.</title>
        <authorList>
            <person name="Hongo Y."/>
            <person name="Kimura K."/>
            <person name="Takaki Y."/>
            <person name="Yoshida Y."/>
            <person name="Baba S."/>
            <person name="Kobayashi G."/>
            <person name="Nagasaki K."/>
            <person name="Hano T."/>
            <person name="Tomaru Y."/>
        </authorList>
    </citation>
    <scope>NUCLEOTIDE SEQUENCE [LARGE SCALE GENOMIC DNA]</scope>
    <source>
        <strain evidence="2 3">NIES-3715</strain>
    </source>
</reference>
<keyword evidence="3" id="KW-1185">Reference proteome</keyword>
<dbReference type="EMBL" id="BLLK01000047">
    <property type="protein sequence ID" value="GFH55264.1"/>
    <property type="molecule type" value="Genomic_DNA"/>
</dbReference>
<dbReference type="Proteomes" id="UP001054902">
    <property type="component" value="Unassembled WGS sequence"/>
</dbReference>
<name>A0AAD3H9T9_9STRA</name>
<comment type="caution">
    <text evidence="2">The sequence shown here is derived from an EMBL/GenBank/DDBJ whole genome shotgun (WGS) entry which is preliminary data.</text>
</comment>
<dbReference type="AlphaFoldDB" id="A0AAD3H9T9"/>
<organism evidence="2 3">
    <name type="scientific">Chaetoceros tenuissimus</name>
    <dbReference type="NCBI Taxonomy" id="426638"/>
    <lineage>
        <taxon>Eukaryota</taxon>
        <taxon>Sar</taxon>
        <taxon>Stramenopiles</taxon>
        <taxon>Ochrophyta</taxon>
        <taxon>Bacillariophyta</taxon>
        <taxon>Coscinodiscophyceae</taxon>
        <taxon>Chaetocerotophycidae</taxon>
        <taxon>Chaetocerotales</taxon>
        <taxon>Chaetocerotaceae</taxon>
        <taxon>Chaetoceros</taxon>
    </lineage>
</organism>
<proteinExistence type="predicted"/>
<evidence type="ECO:0000313" key="2">
    <source>
        <dbReference type="EMBL" id="GFH55264.1"/>
    </source>
</evidence>
<protein>
    <submittedName>
        <fullName evidence="2">Uncharacterized protein</fullName>
    </submittedName>
</protein>
<sequence>MNQHHSTGSSATSRSSTSLVQERLLLLRKTYADIKRKEEEAQSKRYHRALHGSAPEVHLRLYREGMESKRAIKKMKKKQSLYDDSSCCTSSTVDSRSYGGGISSSSAAYKGRDNEMKVRMTIIRN</sequence>
<evidence type="ECO:0000256" key="1">
    <source>
        <dbReference type="SAM" id="MobiDB-lite"/>
    </source>
</evidence>
<evidence type="ECO:0000313" key="3">
    <source>
        <dbReference type="Proteomes" id="UP001054902"/>
    </source>
</evidence>
<gene>
    <name evidence="2" type="ORF">CTEN210_11740</name>
</gene>
<feature type="region of interest" description="Disordered" evidence="1">
    <location>
        <begin position="91"/>
        <end position="110"/>
    </location>
</feature>
<accession>A0AAD3H9T9</accession>